<feature type="compositionally biased region" description="Basic residues" evidence="1">
    <location>
        <begin position="117"/>
        <end position="128"/>
    </location>
</feature>
<organism evidence="2 3">
    <name type="scientific">Riccia sorocarpa</name>
    <dbReference type="NCBI Taxonomy" id="122646"/>
    <lineage>
        <taxon>Eukaryota</taxon>
        <taxon>Viridiplantae</taxon>
        <taxon>Streptophyta</taxon>
        <taxon>Embryophyta</taxon>
        <taxon>Marchantiophyta</taxon>
        <taxon>Marchantiopsida</taxon>
        <taxon>Marchantiidae</taxon>
        <taxon>Marchantiales</taxon>
        <taxon>Ricciaceae</taxon>
        <taxon>Riccia</taxon>
    </lineage>
</organism>
<proteinExistence type="predicted"/>
<dbReference type="EMBL" id="JBJQOH010000003">
    <property type="protein sequence ID" value="KAL3694601.1"/>
    <property type="molecule type" value="Genomic_DNA"/>
</dbReference>
<comment type="caution">
    <text evidence="2">The sequence shown here is derived from an EMBL/GenBank/DDBJ whole genome shotgun (WGS) entry which is preliminary data.</text>
</comment>
<feature type="compositionally biased region" description="Polar residues" evidence="1">
    <location>
        <begin position="22"/>
        <end position="40"/>
    </location>
</feature>
<dbReference type="InterPro" id="IPR011989">
    <property type="entry name" value="ARM-like"/>
</dbReference>
<feature type="region of interest" description="Disordered" evidence="1">
    <location>
        <begin position="1"/>
        <end position="77"/>
    </location>
</feature>
<evidence type="ECO:0000256" key="1">
    <source>
        <dbReference type="SAM" id="MobiDB-lite"/>
    </source>
</evidence>
<feature type="compositionally biased region" description="Basic and acidic residues" evidence="1">
    <location>
        <begin position="44"/>
        <end position="58"/>
    </location>
</feature>
<protein>
    <submittedName>
        <fullName evidence="2">Uncharacterized protein</fullName>
    </submittedName>
</protein>
<feature type="region of interest" description="Disordered" evidence="1">
    <location>
        <begin position="718"/>
        <end position="738"/>
    </location>
</feature>
<sequence length="966" mass="107950">MMMCSISPEVSPTGKDQRSILKPQTSQVHVSSRQSGSTVTGVEHTLEVSKDPHYHASSEDDLDTVTPGSGWGPEGGPYIDASSFFDSGRTFSNRGYKEDGPDDAYDEDGPGGNPVKGKNKKSKRNKTKKAPEQQITIFALRLALIEKGASGLGTLSFLWATVVILGGFATTVNQTDFWVVTLIILAESSRIFSRSHELEWQQLSVRSHEGVLRRFARMGSWIHFPKGKADGGTSTTRAGVGASSADSAPPPSSSPQSYQKQKAGKPAAAVYQTQKLRQNLTLCKTKDQTRTWNASSLQIVPHTHRLMTTKLVSRLLYAVQLQSAMMSIGLAIWRLKSQDFFYNEGDQQKPPNIMVSMNVFYILSVVEAGMFLVEKGYWEYKIRVKELLQSVTKDAELRPENLVAVKQFFYDVYSQCLRGSVFDGLEMDLVSFGISWLQADDSNQQVGGARLLNGIVSKPDGEPRKDRFAVDCLRRMGTTPGFIERLVEMLSWNSKHEQPLLSEVAAIICRLVVFNRNCSRIVAIPGSIEGITNLLLPHEWPNPNTLHSSEQTKAYLELRINGLRILKHLCKDHKNCLRIGEAKGLLSILIFFIEVHNQKAFEVSSKHSSRKDPDQDKEFFSYRLKKYKKSLQVIGLLAATTNTSGAILRSRITAVVSGLKNLRDMIHFGNSQPELQRLSVEILFHLAMDSDVRNTIGATGGIIRNLYDLFTSYAGVASGRTSSNPSTTSQESNFRKESTERQLASQMAGMTLPRIVLQNQKNCLKLVYIESESPEPFLKRMINFLMKPLKKPADTATATADEEIASCSAQILRFVINYVNDEVKCQVAEDSAQIVFQLIQQRVHRQRCLLFESYLGLAPRIIQHLNLETYSLLLDNVITKDEVVDLILRGLSHTPSTNKYPNIRRSVNLAAVLHDTLESISEVENFCLFSGLIGYAKHMEEMEPLVNRAIEQVEIVKRNLVAENHP</sequence>
<keyword evidence="3" id="KW-1185">Reference proteome</keyword>
<reference evidence="2 3" key="1">
    <citation type="submission" date="2024-09" db="EMBL/GenBank/DDBJ databases">
        <title>Chromosome-scale assembly of Riccia sorocarpa.</title>
        <authorList>
            <person name="Paukszto L."/>
        </authorList>
    </citation>
    <scope>NUCLEOTIDE SEQUENCE [LARGE SCALE GENOMIC DNA]</scope>
    <source>
        <strain evidence="2">LP-2024</strain>
        <tissue evidence="2">Aerial parts of the thallus</tissue>
    </source>
</reference>
<dbReference type="SUPFAM" id="SSF48371">
    <property type="entry name" value="ARM repeat"/>
    <property type="match status" value="1"/>
</dbReference>
<dbReference type="Gene3D" id="1.25.10.10">
    <property type="entry name" value="Leucine-rich Repeat Variant"/>
    <property type="match status" value="1"/>
</dbReference>
<evidence type="ECO:0000313" key="3">
    <source>
        <dbReference type="Proteomes" id="UP001633002"/>
    </source>
</evidence>
<gene>
    <name evidence="2" type="ORF">R1sor_008252</name>
</gene>
<feature type="region of interest" description="Disordered" evidence="1">
    <location>
        <begin position="90"/>
        <end position="129"/>
    </location>
</feature>
<dbReference type="InterPro" id="IPR016024">
    <property type="entry name" value="ARM-type_fold"/>
</dbReference>
<dbReference type="PANTHER" id="PTHR33115:SF50">
    <property type="entry name" value="ARM REPEAT SUPERFAMILY PROTEIN"/>
    <property type="match status" value="1"/>
</dbReference>
<name>A0ABD3HX04_9MARC</name>
<feature type="compositionally biased region" description="Acidic residues" evidence="1">
    <location>
        <begin position="100"/>
        <end position="109"/>
    </location>
</feature>
<feature type="compositionally biased region" description="Polar residues" evidence="1">
    <location>
        <begin position="719"/>
        <end position="732"/>
    </location>
</feature>
<dbReference type="PANTHER" id="PTHR33115">
    <property type="entry name" value="ARM REPEAT SUPERFAMILY PROTEIN"/>
    <property type="match status" value="1"/>
</dbReference>
<dbReference type="AlphaFoldDB" id="A0ABD3HX04"/>
<evidence type="ECO:0000313" key="2">
    <source>
        <dbReference type="EMBL" id="KAL3694601.1"/>
    </source>
</evidence>
<dbReference type="Proteomes" id="UP001633002">
    <property type="component" value="Unassembled WGS sequence"/>
</dbReference>
<feature type="region of interest" description="Disordered" evidence="1">
    <location>
        <begin position="227"/>
        <end position="264"/>
    </location>
</feature>
<accession>A0ABD3HX04</accession>